<evidence type="ECO:0000313" key="2">
    <source>
        <dbReference type="Proteomes" id="UP000024635"/>
    </source>
</evidence>
<comment type="caution">
    <text evidence="1">The sequence shown here is derived from an EMBL/GenBank/DDBJ whole genome shotgun (WGS) entry which is preliminary data.</text>
</comment>
<organism evidence="1 2">
    <name type="scientific">Ancylostoma ceylanicum</name>
    <dbReference type="NCBI Taxonomy" id="53326"/>
    <lineage>
        <taxon>Eukaryota</taxon>
        <taxon>Metazoa</taxon>
        <taxon>Ecdysozoa</taxon>
        <taxon>Nematoda</taxon>
        <taxon>Chromadorea</taxon>
        <taxon>Rhabditida</taxon>
        <taxon>Rhabditina</taxon>
        <taxon>Rhabditomorpha</taxon>
        <taxon>Strongyloidea</taxon>
        <taxon>Ancylostomatidae</taxon>
        <taxon>Ancylostomatinae</taxon>
        <taxon>Ancylostoma</taxon>
    </lineage>
</organism>
<gene>
    <name evidence="1" type="primary">Acey_s0029.g1933</name>
    <name evidence="1" type="ORF">Y032_0029g1933</name>
</gene>
<dbReference type="EMBL" id="JARK01001365">
    <property type="protein sequence ID" value="EYC17882.1"/>
    <property type="molecule type" value="Genomic_DNA"/>
</dbReference>
<keyword evidence="2" id="KW-1185">Reference proteome</keyword>
<accession>A0A016USS5</accession>
<proteinExistence type="predicted"/>
<dbReference type="Proteomes" id="UP000024635">
    <property type="component" value="Unassembled WGS sequence"/>
</dbReference>
<name>A0A016USS5_9BILA</name>
<protein>
    <submittedName>
        <fullName evidence="1">Uncharacterized protein</fullName>
    </submittedName>
</protein>
<dbReference type="OrthoDB" id="5872378at2759"/>
<dbReference type="AlphaFoldDB" id="A0A016USS5"/>
<evidence type="ECO:0000313" key="1">
    <source>
        <dbReference type="EMBL" id="EYC17882.1"/>
    </source>
</evidence>
<sequence>MVIAQAWNDEKAATLRFAKKINEGNTSLTEKLNESFVAIGSRLDSLRVVAMLDQDTQSSKVAPFTGAADSGMQFSIWFLRLEDIIRMRPAPLNDEQKANFSIGHLDSVRFKKISFLLVG</sequence>
<reference evidence="2" key="1">
    <citation type="journal article" date="2015" name="Nat. Genet.">
        <title>The genome and transcriptome of the zoonotic hookworm Ancylostoma ceylanicum identify infection-specific gene families.</title>
        <authorList>
            <person name="Schwarz E.M."/>
            <person name="Hu Y."/>
            <person name="Antoshechkin I."/>
            <person name="Miller M.M."/>
            <person name="Sternberg P.W."/>
            <person name="Aroian R.V."/>
        </authorList>
    </citation>
    <scope>NUCLEOTIDE SEQUENCE</scope>
    <source>
        <strain evidence="2">HY135</strain>
    </source>
</reference>